<evidence type="ECO:0000313" key="8">
    <source>
        <dbReference type="EMBL" id="EZF52760.1"/>
    </source>
</evidence>
<evidence type="ECO:0000256" key="1">
    <source>
        <dbReference type="ARBA" id="ARBA00007447"/>
    </source>
</evidence>
<dbReference type="AlphaFoldDB" id="A0A022W2T1"/>
<dbReference type="GO" id="GO:0006508">
    <property type="term" value="P:proteolysis"/>
    <property type="evidence" value="ECO:0007669"/>
    <property type="project" value="UniProtKB-KW"/>
</dbReference>
<sequence>MEHSHLFTAFTIFLSFFTLTLALPTNSLATTGHFTIEQRLINTIKSDWPPKELWRGLRKHHRPLPPAVSRISRHGGSFANGTVKVTPDEYDTEFVNEITIGNDTLFVDIDTGSSDFWVFSSQLPEQSQRNHRIYHPEKTGIKLPKQIWETSYGDGTGAAGNVFLDKTNLAGLEVSSQAVQAATWVSYQFADKTVTDGVIVTPKKQKTWFGNIMEKLENPIFTACLKHKAPGFYDFGFIDKTKHIGDPSYLPVDNSRGWWETTFNGFSTGPNDNSTYRFKAVVDTGTTFMLLPREITEQYYFSITGSTFDRENGGWIFPCNATLPEFAIHINDYKAIVPGEHINWAQIPGTNICFGGIQPVDHSPAVLGGSFLKSQFVIFDHDGPKMGFAAQR</sequence>
<feature type="signal peptide" evidence="6">
    <location>
        <begin position="1"/>
        <end position="22"/>
    </location>
</feature>
<keyword evidence="2 5" id="KW-0645">Protease</keyword>
<gene>
    <name evidence="8" type="ORF">H103_04220</name>
</gene>
<dbReference type="InterPro" id="IPR021109">
    <property type="entry name" value="Peptidase_aspartic_dom_sf"/>
</dbReference>
<dbReference type="PROSITE" id="PS00141">
    <property type="entry name" value="ASP_PROTEASE"/>
    <property type="match status" value="1"/>
</dbReference>
<evidence type="ECO:0000256" key="4">
    <source>
        <dbReference type="ARBA" id="ARBA00022801"/>
    </source>
</evidence>
<keyword evidence="6" id="KW-0732">Signal</keyword>
<dbReference type="OrthoDB" id="2747330at2759"/>
<dbReference type="PRINTS" id="PR00792">
    <property type="entry name" value="PEPSIN"/>
</dbReference>
<comment type="similarity">
    <text evidence="1 5">Belongs to the peptidase A1 family.</text>
</comment>
<dbReference type="Proteomes" id="UP000023758">
    <property type="component" value="Unassembled WGS sequence"/>
</dbReference>
<dbReference type="InterPro" id="IPR001461">
    <property type="entry name" value="Aspartic_peptidase_A1"/>
</dbReference>
<evidence type="ECO:0000256" key="3">
    <source>
        <dbReference type="ARBA" id="ARBA00022750"/>
    </source>
</evidence>
<accession>A0A022W2T1</accession>
<dbReference type="PANTHER" id="PTHR47966">
    <property type="entry name" value="BETA-SITE APP-CLEAVING ENZYME, ISOFORM A-RELATED"/>
    <property type="match status" value="1"/>
</dbReference>
<dbReference type="InterPro" id="IPR034163">
    <property type="entry name" value="Aspergillopepsin-like_cat_dom"/>
</dbReference>
<organism evidence="8">
    <name type="scientific">Trichophyton rubrum CBS 288.86</name>
    <dbReference type="NCBI Taxonomy" id="1215330"/>
    <lineage>
        <taxon>Eukaryota</taxon>
        <taxon>Fungi</taxon>
        <taxon>Dikarya</taxon>
        <taxon>Ascomycota</taxon>
        <taxon>Pezizomycotina</taxon>
        <taxon>Eurotiomycetes</taxon>
        <taxon>Eurotiomycetidae</taxon>
        <taxon>Onygenales</taxon>
        <taxon>Arthrodermataceae</taxon>
        <taxon>Trichophyton</taxon>
    </lineage>
</organism>
<keyword evidence="3 5" id="KW-0064">Aspartyl protease</keyword>
<dbReference type="HOGENOM" id="CLU_013253_0_1_1"/>
<dbReference type="CDD" id="cd06097">
    <property type="entry name" value="Aspergillopepsin_like"/>
    <property type="match status" value="1"/>
</dbReference>
<dbReference type="Pfam" id="PF00026">
    <property type="entry name" value="Asp"/>
    <property type="match status" value="1"/>
</dbReference>
<evidence type="ECO:0000256" key="5">
    <source>
        <dbReference type="RuleBase" id="RU000454"/>
    </source>
</evidence>
<dbReference type="InterPro" id="IPR033121">
    <property type="entry name" value="PEPTIDASE_A1"/>
</dbReference>
<name>A0A022W2T1_TRIRU</name>
<evidence type="ECO:0000256" key="6">
    <source>
        <dbReference type="SAM" id="SignalP"/>
    </source>
</evidence>
<dbReference type="PANTHER" id="PTHR47966:SF2">
    <property type="entry name" value="ASPERGILLOPEPSIN-1-RELATED"/>
    <property type="match status" value="1"/>
</dbReference>
<dbReference type="GO" id="GO:0004190">
    <property type="term" value="F:aspartic-type endopeptidase activity"/>
    <property type="evidence" value="ECO:0007669"/>
    <property type="project" value="UniProtKB-KW"/>
</dbReference>
<dbReference type="PROSITE" id="PS51767">
    <property type="entry name" value="PEPTIDASE_A1"/>
    <property type="match status" value="1"/>
</dbReference>
<reference evidence="8" key="1">
    <citation type="submission" date="2014-02" db="EMBL/GenBank/DDBJ databases">
        <title>The Genome Sequence of Trichophyton rubrum (morphotype fischeri) CBS 288.86.</title>
        <authorList>
            <consortium name="The Broad Institute Genomics Platform"/>
            <person name="Cuomo C.A."/>
            <person name="White T.C."/>
            <person name="Graser Y."/>
            <person name="Martinez-Rossi N."/>
            <person name="Heitman J."/>
            <person name="Young S.K."/>
            <person name="Zeng Q."/>
            <person name="Gargeya S."/>
            <person name="Abouelleil A."/>
            <person name="Alvarado L."/>
            <person name="Chapman S.B."/>
            <person name="Gainer-Dewar J."/>
            <person name="Goldberg J."/>
            <person name="Griggs A."/>
            <person name="Gujja S."/>
            <person name="Hansen M."/>
            <person name="Howarth C."/>
            <person name="Imamovic A."/>
            <person name="Larimer J."/>
            <person name="Martinez D."/>
            <person name="Murphy C."/>
            <person name="Pearson M.D."/>
            <person name="Persinoti G."/>
            <person name="Poon T."/>
            <person name="Priest M."/>
            <person name="Roberts A.D."/>
            <person name="Saif S."/>
            <person name="Shea T.D."/>
            <person name="Sykes S.N."/>
            <person name="Wortman J."/>
            <person name="Nusbaum C."/>
            <person name="Birren B."/>
        </authorList>
    </citation>
    <scope>NUCLEOTIDE SEQUENCE [LARGE SCALE GENOMIC DNA]</scope>
    <source>
        <strain evidence="8">CBS 288.86</strain>
    </source>
</reference>
<dbReference type="Gene3D" id="2.40.70.10">
    <property type="entry name" value="Acid Proteases"/>
    <property type="match status" value="2"/>
</dbReference>
<feature type="chain" id="PRO_5001508125" description="Peptidase A1 domain-containing protein" evidence="6">
    <location>
        <begin position="23"/>
        <end position="392"/>
    </location>
</feature>
<dbReference type="InterPro" id="IPR001969">
    <property type="entry name" value="Aspartic_peptidase_AS"/>
</dbReference>
<keyword evidence="4 5" id="KW-0378">Hydrolase</keyword>
<proteinExistence type="inferred from homology"/>
<protein>
    <recommendedName>
        <fullName evidence="7">Peptidase A1 domain-containing protein</fullName>
    </recommendedName>
</protein>
<evidence type="ECO:0000256" key="2">
    <source>
        <dbReference type="ARBA" id="ARBA00022670"/>
    </source>
</evidence>
<dbReference type="EMBL" id="KK207842">
    <property type="protein sequence ID" value="EZF52760.1"/>
    <property type="molecule type" value="Genomic_DNA"/>
</dbReference>
<evidence type="ECO:0000259" key="7">
    <source>
        <dbReference type="PROSITE" id="PS51767"/>
    </source>
</evidence>
<feature type="domain" description="Peptidase A1" evidence="7">
    <location>
        <begin position="94"/>
        <end position="389"/>
    </location>
</feature>
<dbReference type="SUPFAM" id="SSF50630">
    <property type="entry name" value="Acid proteases"/>
    <property type="match status" value="1"/>
</dbReference>